<dbReference type="EMBL" id="KZ819322">
    <property type="protein sequence ID" value="PWN23415.1"/>
    <property type="molecule type" value="Genomic_DNA"/>
</dbReference>
<evidence type="ECO:0000259" key="1">
    <source>
        <dbReference type="Pfam" id="PF08423"/>
    </source>
</evidence>
<organism evidence="2 3">
    <name type="scientific">Pseudomicrostroma glucosiphilum</name>
    <dbReference type="NCBI Taxonomy" id="1684307"/>
    <lineage>
        <taxon>Eukaryota</taxon>
        <taxon>Fungi</taxon>
        <taxon>Dikarya</taxon>
        <taxon>Basidiomycota</taxon>
        <taxon>Ustilaginomycotina</taxon>
        <taxon>Exobasidiomycetes</taxon>
        <taxon>Microstromatales</taxon>
        <taxon>Microstromatales incertae sedis</taxon>
        <taxon>Pseudomicrostroma</taxon>
    </lineage>
</organism>
<evidence type="ECO:0000313" key="3">
    <source>
        <dbReference type="Proteomes" id="UP000245942"/>
    </source>
</evidence>
<dbReference type="Proteomes" id="UP000245942">
    <property type="component" value="Unassembled WGS sequence"/>
</dbReference>
<sequence>MGGGEGKCLFIDTEGTFVSSRSAHLSPPSSQLTIAPLAVLSDLFDCSRWLSAMVSMERKC</sequence>
<dbReference type="AlphaFoldDB" id="A0A316UJL8"/>
<evidence type="ECO:0000313" key="2">
    <source>
        <dbReference type="EMBL" id="PWN23415.1"/>
    </source>
</evidence>
<reference evidence="2 3" key="1">
    <citation type="journal article" date="2018" name="Mol. Biol. Evol.">
        <title>Broad Genomic Sampling Reveals a Smut Pathogenic Ancestry of the Fungal Clade Ustilaginomycotina.</title>
        <authorList>
            <person name="Kijpornyongpan T."/>
            <person name="Mondo S.J."/>
            <person name="Barry K."/>
            <person name="Sandor L."/>
            <person name="Lee J."/>
            <person name="Lipzen A."/>
            <person name="Pangilinan J."/>
            <person name="LaButti K."/>
            <person name="Hainaut M."/>
            <person name="Henrissat B."/>
            <person name="Grigoriev I.V."/>
            <person name="Spatafora J.W."/>
            <person name="Aime M.C."/>
        </authorList>
    </citation>
    <scope>NUCLEOTIDE SEQUENCE [LARGE SCALE GENOMIC DNA]</scope>
    <source>
        <strain evidence="2 3">MCA 4718</strain>
    </source>
</reference>
<dbReference type="Pfam" id="PF08423">
    <property type="entry name" value="Rad51"/>
    <property type="match status" value="1"/>
</dbReference>
<dbReference type="GeneID" id="37013565"/>
<dbReference type="OrthoDB" id="2775633at2759"/>
<accession>A0A316UJL8</accession>
<dbReference type="RefSeq" id="XP_025350575.1">
    <property type="nucleotide sequence ID" value="XM_025491831.1"/>
</dbReference>
<feature type="domain" description="Rad51-like C-terminal" evidence="1">
    <location>
        <begin position="1"/>
        <end position="24"/>
    </location>
</feature>
<keyword evidence="3" id="KW-1185">Reference proteome</keyword>
<name>A0A316UJL8_9BASI</name>
<gene>
    <name evidence="2" type="ORF">BCV69DRAFT_281032</name>
</gene>
<proteinExistence type="predicted"/>
<dbReference type="InterPro" id="IPR013632">
    <property type="entry name" value="Rad51_C"/>
</dbReference>
<protein>
    <recommendedName>
        <fullName evidence="1">Rad51-like C-terminal domain-containing protein</fullName>
    </recommendedName>
</protein>